<evidence type="ECO:0000313" key="2">
    <source>
        <dbReference type="Proteomes" id="UP000293360"/>
    </source>
</evidence>
<evidence type="ECO:0000313" key="1">
    <source>
        <dbReference type="EMBL" id="RYP09109.1"/>
    </source>
</evidence>
<comment type="caution">
    <text evidence="1">The sequence shown here is derived from an EMBL/GenBank/DDBJ whole genome shotgun (WGS) entry which is preliminary data.</text>
</comment>
<accession>A0A4V1XCA9</accession>
<gene>
    <name evidence="1" type="ORF">DL764_001476</name>
</gene>
<protein>
    <submittedName>
        <fullName evidence="1">Uncharacterized protein</fullName>
    </submittedName>
</protein>
<dbReference type="AlphaFoldDB" id="A0A4V1XCA9"/>
<dbReference type="OrthoDB" id="3034343at2759"/>
<dbReference type="EMBL" id="QJNU01000046">
    <property type="protein sequence ID" value="RYP09109.1"/>
    <property type="molecule type" value="Genomic_DNA"/>
</dbReference>
<sequence>MDTEPDADAVANQYISVLGAAEDFVHFAQPLGEERNCEVVERLIAPAQASDNLLAVPNYDELGTGIPDASFINGLFPSLWEAF</sequence>
<keyword evidence="2" id="KW-1185">Reference proteome</keyword>
<reference evidence="1 2" key="1">
    <citation type="submission" date="2018-06" db="EMBL/GenBank/DDBJ databases">
        <title>Complete Genomes of Monosporascus.</title>
        <authorList>
            <person name="Robinson A.J."/>
            <person name="Natvig D.O."/>
        </authorList>
    </citation>
    <scope>NUCLEOTIDE SEQUENCE [LARGE SCALE GENOMIC DNA]</scope>
    <source>
        <strain evidence="1 2">CBS 110550</strain>
    </source>
</reference>
<name>A0A4V1XCA9_9PEZI</name>
<proteinExistence type="predicted"/>
<dbReference type="Proteomes" id="UP000293360">
    <property type="component" value="Unassembled WGS sequence"/>
</dbReference>
<organism evidence="1 2">
    <name type="scientific">Monosporascus ibericus</name>
    <dbReference type="NCBI Taxonomy" id="155417"/>
    <lineage>
        <taxon>Eukaryota</taxon>
        <taxon>Fungi</taxon>
        <taxon>Dikarya</taxon>
        <taxon>Ascomycota</taxon>
        <taxon>Pezizomycotina</taxon>
        <taxon>Sordariomycetes</taxon>
        <taxon>Xylariomycetidae</taxon>
        <taxon>Xylariales</taxon>
        <taxon>Xylariales incertae sedis</taxon>
        <taxon>Monosporascus</taxon>
    </lineage>
</organism>
<dbReference type="STRING" id="155417.A0A4V1XCA9"/>